<dbReference type="SUPFAM" id="SSF46785">
    <property type="entry name" value="Winged helix' DNA-binding domain"/>
    <property type="match status" value="1"/>
</dbReference>
<evidence type="ECO:0000256" key="4">
    <source>
        <dbReference type="ARBA" id="ARBA00023163"/>
    </source>
</evidence>
<gene>
    <name evidence="6" type="ORF">EKN94_12340</name>
</gene>
<dbReference type="Proteomes" id="UP000278241">
    <property type="component" value="Unassembled WGS sequence"/>
</dbReference>
<dbReference type="PANTHER" id="PTHR30346:SF0">
    <property type="entry name" value="HCA OPERON TRANSCRIPTIONAL ACTIVATOR HCAR"/>
    <property type="match status" value="1"/>
</dbReference>
<dbReference type="InterPro" id="IPR005119">
    <property type="entry name" value="LysR_subst-bd"/>
</dbReference>
<keyword evidence="2" id="KW-0805">Transcription regulation</keyword>
<dbReference type="PROSITE" id="PS50931">
    <property type="entry name" value="HTH_LYSR"/>
    <property type="match status" value="1"/>
</dbReference>
<name>A0ABY0AT99_9ENTR</name>
<dbReference type="InterPro" id="IPR036390">
    <property type="entry name" value="WH_DNA-bd_sf"/>
</dbReference>
<dbReference type="InterPro" id="IPR036388">
    <property type="entry name" value="WH-like_DNA-bd_sf"/>
</dbReference>
<dbReference type="Gene3D" id="3.40.190.10">
    <property type="entry name" value="Periplasmic binding protein-like II"/>
    <property type="match status" value="2"/>
</dbReference>
<evidence type="ECO:0000259" key="5">
    <source>
        <dbReference type="PROSITE" id="PS50931"/>
    </source>
</evidence>
<accession>A0ABY0AT99</accession>
<evidence type="ECO:0000256" key="2">
    <source>
        <dbReference type="ARBA" id="ARBA00023015"/>
    </source>
</evidence>
<dbReference type="NCBIfam" id="NF007439">
    <property type="entry name" value="PRK09986.1"/>
    <property type="match status" value="1"/>
</dbReference>
<comment type="similarity">
    <text evidence="1">Belongs to the LysR transcriptional regulatory family.</text>
</comment>
<dbReference type="SUPFAM" id="SSF53850">
    <property type="entry name" value="Periplasmic binding protein-like II"/>
    <property type="match status" value="1"/>
</dbReference>
<dbReference type="Gene3D" id="1.10.10.10">
    <property type="entry name" value="Winged helix-like DNA-binding domain superfamily/Winged helix DNA-binding domain"/>
    <property type="match status" value="1"/>
</dbReference>
<protein>
    <submittedName>
        <fullName evidence="6">LysR family transcriptional regulator</fullName>
    </submittedName>
</protein>
<dbReference type="PRINTS" id="PR00039">
    <property type="entry name" value="HTHLYSR"/>
</dbReference>
<dbReference type="RefSeq" id="WP_126545214.1">
    <property type="nucleotide sequence ID" value="NZ_RXRX01000006.1"/>
</dbReference>
<dbReference type="PANTHER" id="PTHR30346">
    <property type="entry name" value="TRANSCRIPTIONAL DUAL REGULATOR HCAR-RELATED"/>
    <property type="match status" value="1"/>
</dbReference>
<feature type="domain" description="HTH lysR-type" evidence="5">
    <location>
        <begin position="10"/>
        <end position="67"/>
    </location>
</feature>
<evidence type="ECO:0000313" key="7">
    <source>
        <dbReference type="Proteomes" id="UP000278241"/>
    </source>
</evidence>
<keyword evidence="7" id="KW-1185">Reference proteome</keyword>
<evidence type="ECO:0000313" key="6">
    <source>
        <dbReference type="EMBL" id="RTN24026.1"/>
    </source>
</evidence>
<organism evidence="6 7">
    <name type="scientific">Enterobacter quasimori</name>
    <dbReference type="NCBI Taxonomy" id="2838947"/>
    <lineage>
        <taxon>Bacteria</taxon>
        <taxon>Pseudomonadati</taxon>
        <taxon>Pseudomonadota</taxon>
        <taxon>Gammaproteobacteria</taxon>
        <taxon>Enterobacterales</taxon>
        <taxon>Enterobacteriaceae</taxon>
        <taxon>Enterobacter</taxon>
    </lineage>
</organism>
<dbReference type="InterPro" id="IPR000847">
    <property type="entry name" value="LysR_HTH_N"/>
</dbReference>
<sequence>MNDPQTLSRIRMRMLRYFQVLADELHFGRAAVRLNISQPPLSMQIKELEEMLEVDLFERSSRKVVLTHAGKVLKAEVDRLLSATEQSLNYVRQIGRSEKQHIHLGVVGSALWGTLLTRLKSFREENPDVHWSLSELSQQQQIEALRARTIDIAINRNVIPRIESDIRCQLISREAMRVALHENDPLSHRQCISITELNQRPFISLAFSQSDYARQIYEACVEHGYTPPIAQQVYEPQTALALVSAGNGVTLLPETSALIHWPGVKFLPLEETIPADLYALWYDAPLPEPFSRLLTALKG</sequence>
<keyword evidence="4" id="KW-0804">Transcription</keyword>
<comment type="caution">
    <text evidence="6">The sequence shown here is derived from an EMBL/GenBank/DDBJ whole genome shotgun (WGS) entry which is preliminary data.</text>
</comment>
<proteinExistence type="inferred from homology"/>
<keyword evidence="3" id="KW-0238">DNA-binding</keyword>
<dbReference type="Pfam" id="PF03466">
    <property type="entry name" value="LysR_substrate"/>
    <property type="match status" value="1"/>
</dbReference>
<dbReference type="Pfam" id="PF00126">
    <property type="entry name" value="HTH_1"/>
    <property type="match status" value="1"/>
</dbReference>
<reference evidence="6 7" key="1">
    <citation type="submission" date="2018-12" db="EMBL/GenBank/DDBJ databases">
        <title>The Batch Genome Submission of Enterobacter spp. strains.</title>
        <authorList>
            <person name="Wei L."/>
            <person name="Wu W."/>
            <person name="Lin J."/>
            <person name="Zhang X."/>
            <person name="Feng Y."/>
            <person name="Zong Z."/>
        </authorList>
    </citation>
    <scope>NUCLEOTIDE SEQUENCE [LARGE SCALE GENOMIC DNA]</scope>
    <source>
        <strain evidence="6 7">WCHEM090044</strain>
    </source>
</reference>
<evidence type="ECO:0000256" key="3">
    <source>
        <dbReference type="ARBA" id="ARBA00023125"/>
    </source>
</evidence>
<evidence type="ECO:0000256" key="1">
    <source>
        <dbReference type="ARBA" id="ARBA00009437"/>
    </source>
</evidence>
<dbReference type="EMBL" id="RXRX01000006">
    <property type="protein sequence ID" value="RTN24026.1"/>
    <property type="molecule type" value="Genomic_DNA"/>
</dbReference>